<dbReference type="Pfam" id="PF07498">
    <property type="entry name" value="Rho_N"/>
    <property type="match status" value="1"/>
</dbReference>
<sequence length="201" mass="22514">MASDAVTLIMNDHRELERLFGEVQSGKGDRRALVEEIAARLTAHSRAEEAKVYPAIKKADPAESGDVDHAYHEHDEAEELLQKVVRNVDSPQFTQMFTEFVQAVKHHVEEEESKVLPALREAVDKDTLDKLGEAFMTARAGELRKAGFDEESEYKAAQDKGRADLADATRDELYEMAREADIPGRSTMNKEELSEAVSRQG</sequence>
<dbReference type="Pfam" id="PF01814">
    <property type="entry name" value="Hemerythrin"/>
    <property type="match status" value="1"/>
</dbReference>
<evidence type="ECO:0000256" key="1">
    <source>
        <dbReference type="SAM" id="MobiDB-lite"/>
    </source>
</evidence>
<dbReference type="PANTHER" id="PTHR35585">
    <property type="entry name" value="HHE DOMAIN PROTEIN (AFU_ORTHOLOGUE AFUA_4G00730)"/>
    <property type="match status" value="1"/>
</dbReference>
<evidence type="ECO:0000313" key="5">
    <source>
        <dbReference type="Proteomes" id="UP000722989"/>
    </source>
</evidence>
<feature type="region of interest" description="Disordered" evidence="1">
    <location>
        <begin position="176"/>
        <end position="201"/>
    </location>
</feature>
<evidence type="ECO:0000259" key="2">
    <source>
        <dbReference type="Pfam" id="PF01814"/>
    </source>
</evidence>
<proteinExistence type="predicted"/>
<protein>
    <submittedName>
        <fullName evidence="4">Hemerythrin domain-containing protein</fullName>
    </submittedName>
</protein>
<reference evidence="4 5" key="1">
    <citation type="submission" date="2020-03" db="EMBL/GenBank/DDBJ databases">
        <title>WGS of the type strain of Planosporangium spp.</title>
        <authorList>
            <person name="Thawai C."/>
        </authorList>
    </citation>
    <scope>NUCLEOTIDE SEQUENCE [LARGE SCALE GENOMIC DNA]</scope>
    <source>
        <strain evidence="4 5">TBRC 5610</strain>
    </source>
</reference>
<accession>A0ABX0XYM1</accession>
<dbReference type="InterPro" id="IPR011112">
    <property type="entry name" value="Rho-like_N"/>
</dbReference>
<dbReference type="Proteomes" id="UP000722989">
    <property type="component" value="Unassembled WGS sequence"/>
</dbReference>
<dbReference type="PANTHER" id="PTHR35585:SF1">
    <property type="entry name" value="HHE DOMAIN PROTEIN (AFU_ORTHOLOGUE AFUA_4G00730)"/>
    <property type="match status" value="1"/>
</dbReference>
<gene>
    <name evidence="4" type="ORF">HC031_11470</name>
</gene>
<dbReference type="Gene3D" id="1.20.120.520">
    <property type="entry name" value="nmb1532 protein domain like"/>
    <property type="match status" value="1"/>
</dbReference>
<evidence type="ECO:0000259" key="3">
    <source>
        <dbReference type="Pfam" id="PF07498"/>
    </source>
</evidence>
<evidence type="ECO:0000313" key="4">
    <source>
        <dbReference type="EMBL" id="NJC70325.1"/>
    </source>
</evidence>
<organism evidence="4 5">
    <name type="scientific">Planosporangium thailandense</name>
    <dbReference type="NCBI Taxonomy" id="765197"/>
    <lineage>
        <taxon>Bacteria</taxon>
        <taxon>Bacillati</taxon>
        <taxon>Actinomycetota</taxon>
        <taxon>Actinomycetes</taxon>
        <taxon>Micromonosporales</taxon>
        <taxon>Micromonosporaceae</taxon>
        <taxon>Planosporangium</taxon>
    </lineage>
</organism>
<keyword evidence="5" id="KW-1185">Reference proteome</keyword>
<comment type="caution">
    <text evidence="4">The sequence shown here is derived from an EMBL/GenBank/DDBJ whole genome shotgun (WGS) entry which is preliminary data.</text>
</comment>
<dbReference type="InterPro" id="IPR012312">
    <property type="entry name" value="Hemerythrin-like"/>
</dbReference>
<dbReference type="RefSeq" id="WP_167925236.1">
    <property type="nucleotide sequence ID" value="NZ_JAATVY010000006.1"/>
</dbReference>
<feature type="domain" description="Hemerythrin-like" evidence="2">
    <location>
        <begin position="5"/>
        <end position="119"/>
    </location>
</feature>
<name>A0ABX0XYM1_9ACTN</name>
<feature type="domain" description="Rho termination factor-like N-terminal" evidence="3">
    <location>
        <begin position="165"/>
        <end position="197"/>
    </location>
</feature>
<feature type="compositionally biased region" description="Basic and acidic residues" evidence="1">
    <location>
        <begin position="176"/>
        <end position="193"/>
    </location>
</feature>
<dbReference type="EMBL" id="JAATVY010000006">
    <property type="protein sequence ID" value="NJC70325.1"/>
    <property type="molecule type" value="Genomic_DNA"/>
</dbReference>